<dbReference type="PANTHER" id="PTHR35869">
    <property type="entry name" value="OUTER-MEMBRANE LIPOPROTEIN CARRIER PROTEIN"/>
    <property type="match status" value="1"/>
</dbReference>
<name>A0A382MTU6_9ZZZZ</name>
<dbReference type="EMBL" id="UINC01095444">
    <property type="protein sequence ID" value="SVC51535.1"/>
    <property type="molecule type" value="Genomic_DNA"/>
</dbReference>
<dbReference type="InterPro" id="IPR004564">
    <property type="entry name" value="OM_lipoprot_carrier_LolA-like"/>
</dbReference>
<dbReference type="InterPro" id="IPR029046">
    <property type="entry name" value="LolA/LolB/LppX"/>
</dbReference>
<evidence type="ECO:0000313" key="1">
    <source>
        <dbReference type="EMBL" id="SVC51535.1"/>
    </source>
</evidence>
<dbReference type="CDD" id="cd16325">
    <property type="entry name" value="LolA"/>
    <property type="match status" value="1"/>
</dbReference>
<dbReference type="Gene3D" id="2.50.20.10">
    <property type="entry name" value="Lipoprotein localisation LolA/LolB/LppX"/>
    <property type="match status" value="1"/>
</dbReference>
<dbReference type="AlphaFoldDB" id="A0A382MTU6"/>
<dbReference type="Pfam" id="PF03548">
    <property type="entry name" value="LolA"/>
    <property type="match status" value="1"/>
</dbReference>
<dbReference type="SUPFAM" id="SSF89392">
    <property type="entry name" value="Prokaryotic lipoproteins and lipoprotein localization factors"/>
    <property type="match status" value="1"/>
</dbReference>
<protein>
    <recommendedName>
        <fullName evidence="2">Outer membrane lipoprotein carrier protein LolA</fullName>
    </recommendedName>
</protein>
<proteinExistence type="predicted"/>
<dbReference type="PANTHER" id="PTHR35869:SF1">
    <property type="entry name" value="OUTER-MEMBRANE LIPOPROTEIN CARRIER PROTEIN"/>
    <property type="match status" value="1"/>
</dbReference>
<accession>A0A382MTU6</accession>
<reference evidence="1" key="1">
    <citation type="submission" date="2018-05" db="EMBL/GenBank/DDBJ databases">
        <authorList>
            <person name="Lanie J.A."/>
            <person name="Ng W.-L."/>
            <person name="Kazmierczak K.M."/>
            <person name="Andrzejewski T.M."/>
            <person name="Davidsen T.M."/>
            <person name="Wayne K.J."/>
            <person name="Tettelin H."/>
            <person name="Glass J.I."/>
            <person name="Rusch D."/>
            <person name="Podicherti R."/>
            <person name="Tsui H.-C.T."/>
            <person name="Winkler M.E."/>
        </authorList>
    </citation>
    <scope>NUCLEOTIDE SEQUENCE</scope>
</reference>
<sequence>MAVDWSPGDQADIAAAERFFNSLDTYRAQFVQISPEGSYSKGWLWLQRPNYLRVEYASPTNLLLVANGTFLIFMDRDIGQVSKYSYEYGPFRFLLKDKVNLAEGMVVRAIDRNTNLLRLTLVDEDDFKAGSVTISFAEKPMNLVGWTVTDSKGLITEVTLHDHSFGMRLPKKLFRFTELDKVTPNYRYGIYE</sequence>
<organism evidence="1">
    <name type="scientific">marine metagenome</name>
    <dbReference type="NCBI Taxonomy" id="408172"/>
    <lineage>
        <taxon>unclassified sequences</taxon>
        <taxon>metagenomes</taxon>
        <taxon>ecological metagenomes</taxon>
    </lineage>
</organism>
<gene>
    <name evidence="1" type="ORF">METZ01_LOCUS304389</name>
</gene>
<evidence type="ECO:0008006" key="2">
    <source>
        <dbReference type="Google" id="ProtNLM"/>
    </source>
</evidence>